<dbReference type="PROSITE" id="PS50048">
    <property type="entry name" value="ZN2_CY6_FUNGAL_2"/>
    <property type="match status" value="1"/>
</dbReference>
<name>A0A0D1ZDT1_9EURO</name>
<dbReference type="PROSITE" id="PS00463">
    <property type="entry name" value="ZN2_CY6_FUNGAL_1"/>
    <property type="match status" value="1"/>
</dbReference>
<dbReference type="GO" id="GO:0000981">
    <property type="term" value="F:DNA-binding transcription factor activity, RNA polymerase II-specific"/>
    <property type="evidence" value="ECO:0007669"/>
    <property type="project" value="InterPro"/>
</dbReference>
<keyword evidence="2" id="KW-0805">Transcription regulation</keyword>
<dbReference type="RefSeq" id="XP_016246107.1">
    <property type="nucleotide sequence ID" value="XM_016396251.1"/>
</dbReference>
<dbReference type="Gene3D" id="4.10.240.10">
    <property type="entry name" value="Zn(2)-C6 fungal-type DNA-binding domain"/>
    <property type="match status" value="1"/>
</dbReference>
<dbReference type="HOGENOM" id="CLU_036330_1_0_1"/>
<evidence type="ECO:0000256" key="5">
    <source>
        <dbReference type="ARBA" id="ARBA00023242"/>
    </source>
</evidence>
<accession>A0A0D1ZDT1</accession>
<dbReference type="EMBL" id="KN847044">
    <property type="protein sequence ID" value="KIW25891.1"/>
    <property type="molecule type" value="Genomic_DNA"/>
</dbReference>
<dbReference type="OrthoDB" id="3251668at2759"/>
<dbReference type="InterPro" id="IPR036864">
    <property type="entry name" value="Zn2-C6_fun-type_DNA-bd_sf"/>
</dbReference>
<dbReference type="GO" id="GO:0005634">
    <property type="term" value="C:nucleus"/>
    <property type="evidence" value="ECO:0007669"/>
    <property type="project" value="UniProtKB-SubCell"/>
</dbReference>
<evidence type="ECO:0000259" key="7">
    <source>
        <dbReference type="PROSITE" id="PS50048"/>
    </source>
</evidence>
<evidence type="ECO:0000256" key="4">
    <source>
        <dbReference type="ARBA" id="ARBA00023163"/>
    </source>
</evidence>
<dbReference type="Pfam" id="PF11951">
    <property type="entry name" value="Fungal_trans_2"/>
    <property type="match status" value="1"/>
</dbReference>
<dbReference type="GO" id="GO:0000976">
    <property type="term" value="F:transcription cis-regulatory region binding"/>
    <property type="evidence" value="ECO:0007669"/>
    <property type="project" value="TreeGrafter"/>
</dbReference>
<dbReference type="PANTHER" id="PTHR37534:SF17">
    <property type="entry name" value="ZN(2)-C6 FUNGAL-TYPE DOMAIN-CONTAINING PROTEIN"/>
    <property type="match status" value="1"/>
</dbReference>
<sequence length="498" mass="55637">MIDHPISPETPKTSVRDRNTCEQTAGKGCRTCARRRILCDRTLPTCRKCSSKGLGCPGYQRQLRWTSAVAVRGPLKHLSPAEAFNARSLTDKPKLSENPHGDRPTPNVAIEPEPQIPTFSLDRPVIDRFFEYYASHIAPMMVWLDSDANGYRRLILPMAEQHLILRLAICAISAAHMPQEPQYGLKFSSATGDATMAMIAAHVRQINNSLEVGGNGSAGGENRSLECTLAAMLILANQSLLGSELPLARFHRQAARVMLERLSSQRSPSDELFAFLKNQLALCDILMCTTMFDAEHIHTVILPEFANGDVILGRFLTIVHRITRRSLDIVAVDALRDDDAYLDELESELELAQGPSLMVAGQMISQRSQSAKEDFTRLIHVFHHAGVLYACQRLRLGMGFRAQFHLDKLFRSLKQFHNVKAVLHNLAWPVFIAGICDWTTPEQKATISEICGAMSMHTGFGHYSRIQLFLQDLWQTPHKNWILLAKGWEAEGNPVVAV</sequence>
<protein>
    <recommendedName>
        <fullName evidence="7">Zn(2)-C6 fungal-type domain-containing protein</fullName>
    </recommendedName>
</protein>
<dbReference type="VEuPathDB" id="FungiDB:PV07_09027"/>
<evidence type="ECO:0000256" key="1">
    <source>
        <dbReference type="ARBA" id="ARBA00004123"/>
    </source>
</evidence>
<dbReference type="Proteomes" id="UP000054466">
    <property type="component" value="Unassembled WGS sequence"/>
</dbReference>
<reference evidence="8 9" key="1">
    <citation type="submission" date="2015-01" db="EMBL/GenBank/DDBJ databases">
        <title>The Genome Sequence of Cladophialophora immunda CBS83496.</title>
        <authorList>
            <consortium name="The Broad Institute Genomics Platform"/>
            <person name="Cuomo C."/>
            <person name="de Hoog S."/>
            <person name="Gorbushina A."/>
            <person name="Stielow B."/>
            <person name="Teixiera M."/>
            <person name="Abouelleil A."/>
            <person name="Chapman S.B."/>
            <person name="Priest M."/>
            <person name="Young S.K."/>
            <person name="Wortman J."/>
            <person name="Nusbaum C."/>
            <person name="Birren B."/>
        </authorList>
    </citation>
    <scope>NUCLEOTIDE SEQUENCE [LARGE SCALE GENOMIC DNA]</scope>
    <source>
        <strain evidence="8 9">CBS 83496</strain>
    </source>
</reference>
<feature type="compositionally biased region" description="Basic and acidic residues" evidence="6">
    <location>
        <begin position="89"/>
        <end position="103"/>
    </location>
</feature>
<dbReference type="Pfam" id="PF00172">
    <property type="entry name" value="Zn_clus"/>
    <property type="match status" value="1"/>
</dbReference>
<feature type="region of interest" description="Disordered" evidence="6">
    <location>
        <begin position="86"/>
        <end position="114"/>
    </location>
</feature>
<dbReference type="GO" id="GO:0045944">
    <property type="term" value="P:positive regulation of transcription by RNA polymerase II"/>
    <property type="evidence" value="ECO:0007669"/>
    <property type="project" value="TreeGrafter"/>
</dbReference>
<evidence type="ECO:0000313" key="8">
    <source>
        <dbReference type="EMBL" id="KIW25891.1"/>
    </source>
</evidence>
<dbReference type="SUPFAM" id="SSF57701">
    <property type="entry name" value="Zn2/Cys6 DNA-binding domain"/>
    <property type="match status" value="1"/>
</dbReference>
<organism evidence="8 9">
    <name type="scientific">Cladophialophora immunda</name>
    <dbReference type="NCBI Taxonomy" id="569365"/>
    <lineage>
        <taxon>Eukaryota</taxon>
        <taxon>Fungi</taxon>
        <taxon>Dikarya</taxon>
        <taxon>Ascomycota</taxon>
        <taxon>Pezizomycotina</taxon>
        <taxon>Eurotiomycetes</taxon>
        <taxon>Chaetothyriomycetidae</taxon>
        <taxon>Chaetothyriales</taxon>
        <taxon>Herpotrichiellaceae</taxon>
        <taxon>Cladophialophora</taxon>
    </lineage>
</organism>
<evidence type="ECO:0000313" key="9">
    <source>
        <dbReference type="Proteomes" id="UP000054466"/>
    </source>
</evidence>
<gene>
    <name evidence="8" type="ORF">PV07_09027</name>
</gene>
<dbReference type="InterPro" id="IPR021858">
    <property type="entry name" value="Fun_TF"/>
</dbReference>
<keyword evidence="9" id="KW-1185">Reference proteome</keyword>
<evidence type="ECO:0000256" key="6">
    <source>
        <dbReference type="SAM" id="MobiDB-lite"/>
    </source>
</evidence>
<feature type="domain" description="Zn(2)-C6 fungal-type" evidence="7">
    <location>
        <begin position="28"/>
        <end position="56"/>
    </location>
</feature>
<dbReference type="GO" id="GO:0008270">
    <property type="term" value="F:zinc ion binding"/>
    <property type="evidence" value="ECO:0007669"/>
    <property type="project" value="InterPro"/>
</dbReference>
<dbReference type="PANTHER" id="PTHR37534">
    <property type="entry name" value="TRANSCRIPTIONAL ACTIVATOR PROTEIN UGA3"/>
    <property type="match status" value="1"/>
</dbReference>
<keyword evidence="4" id="KW-0804">Transcription</keyword>
<dbReference type="InterPro" id="IPR001138">
    <property type="entry name" value="Zn2Cys6_DnaBD"/>
</dbReference>
<keyword evidence="5" id="KW-0539">Nucleus</keyword>
<dbReference type="AlphaFoldDB" id="A0A0D1ZDT1"/>
<proteinExistence type="predicted"/>
<evidence type="ECO:0000256" key="2">
    <source>
        <dbReference type="ARBA" id="ARBA00023015"/>
    </source>
</evidence>
<dbReference type="CDD" id="cd00067">
    <property type="entry name" value="GAL4"/>
    <property type="match status" value="1"/>
</dbReference>
<comment type="subcellular location">
    <subcellularLocation>
        <location evidence="1">Nucleus</location>
    </subcellularLocation>
</comment>
<dbReference type="SMART" id="SM00066">
    <property type="entry name" value="GAL4"/>
    <property type="match status" value="1"/>
</dbReference>
<evidence type="ECO:0000256" key="3">
    <source>
        <dbReference type="ARBA" id="ARBA00023125"/>
    </source>
</evidence>
<dbReference type="STRING" id="569365.A0A0D1ZDT1"/>
<dbReference type="GeneID" id="27348221"/>
<keyword evidence="3" id="KW-0238">DNA-binding</keyword>